<dbReference type="InterPro" id="IPR039760">
    <property type="entry name" value="MOFRL_protein"/>
</dbReference>
<proteinExistence type="predicted"/>
<protein>
    <submittedName>
        <fullName evidence="3">DUF4147 domain-containing protein</fullName>
    </submittedName>
</protein>
<evidence type="ECO:0000313" key="4">
    <source>
        <dbReference type="Proteomes" id="UP000886805"/>
    </source>
</evidence>
<name>A0A9D2BDI7_9FIRM</name>
<dbReference type="EMBL" id="DXEQ01000102">
    <property type="protein sequence ID" value="HIX72073.1"/>
    <property type="molecule type" value="Genomic_DNA"/>
</dbReference>
<dbReference type="AlphaFoldDB" id="A0A9D2BDI7"/>
<evidence type="ECO:0000313" key="3">
    <source>
        <dbReference type="EMBL" id="HIX72073.1"/>
    </source>
</evidence>
<dbReference type="InterPro" id="IPR037035">
    <property type="entry name" value="GK-like_C_sf"/>
</dbReference>
<dbReference type="InterPro" id="IPR038614">
    <property type="entry name" value="GK_N_sf"/>
</dbReference>
<feature type="domain" description="MOFRL" evidence="1">
    <location>
        <begin position="301"/>
        <end position="405"/>
    </location>
</feature>
<reference evidence="3" key="1">
    <citation type="journal article" date="2021" name="PeerJ">
        <title>Extensive microbial diversity within the chicken gut microbiome revealed by metagenomics and culture.</title>
        <authorList>
            <person name="Gilroy R."/>
            <person name="Ravi A."/>
            <person name="Getino M."/>
            <person name="Pursley I."/>
            <person name="Horton D.L."/>
            <person name="Alikhan N.F."/>
            <person name="Baker D."/>
            <person name="Gharbi K."/>
            <person name="Hall N."/>
            <person name="Watson M."/>
            <person name="Adriaenssens E.M."/>
            <person name="Foster-Nyarko E."/>
            <person name="Jarju S."/>
            <person name="Secka A."/>
            <person name="Antonio M."/>
            <person name="Oren A."/>
            <person name="Chaudhuri R.R."/>
            <person name="La Ragione R."/>
            <person name="Hildebrand F."/>
            <person name="Pallen M.J."/>
        </authorList>
    </citation>
    <scope>NUCLEOTIDE SEQUENCE</scope>
    <source>
        <strain evidence="3">ChiSxjej3B15-1167</strain>
    </source>
</reference>
<comment type="caution">
    <text evidence="3">The sequence shown here is derived from an EMBL/GenBank/DDBJ whole genome shotgun (WGS) entry which is preliminary data.</text>
</comment>
<feature type="domain" description="MOFRL-associated" evidence="2">
    <location>
        <begin position="7"/>
        <end position="231"/>
    </location>
</feature>
<gene>
    <name evidence="3" type="ORF">H9849_03530</name>
</gene>
<reference evidence="3" key="2">
    <citation type="submission" date="2021-04" db="EMBL/GenBank/DDBJ databases">
        <authorList>
            <person name="Gilroy R."/>
        </authorList>
    </citation>
    <scope>NUCLEOTIDE SEQUENCE</scope>
    <source>
        <strain evidence="3">ChiSxjej3B15-1167</strain>
    </source>
</reference>
<dbReference type="Proteomes" id="UP000886805">
    <property type="component" value="Unassembled WGS sequence"/>
</dbReference>
<dbReference type="GO" id="GO:0005737">
    <property type="term" value="C:cytoplasm"/>
    <property type="evidence" value="ECO:0007669"/>
    <property type="project" value="TreeGrafter"/>
</dbReference>
<organism evidence="3 4">
    <name type="scientific">Candidatus Anaerobutyricum stercoripullorum</name>
    <dbReference type="NCBI Taxonomy" id="2838456"/>
    <lineage>
        <taxon>Bacteria</taxon>
        <taxon>Bacillati</taxon>
        <taxon>Bacillota</taxon>
        <taxon>Clostridia</taxon>
        <taxon>Lachnospirales</taxon>
        <taxon>Lachnospiraceae</taxon>
        <taxon>Anaerobutyricum</taxon>
    </lineage>
</organism>
<evidence type="ECO:0000259" key="2">
    <source>
        <dbReference type="Pfam" id="PF13660"/>
    </source>
</evidence>
<dbReference type="InterPro" id="IPR025286">
    <property type="entry name" value="MOFRL_assoc_dom"/>
</dbReference>
<dbReference type="Pfam" id="PF13660">
    <property type="entry name" value="DUF4147"/>
    <property type="match status" value="1"/>
</dbReference>
<dbReference type="Pfam" id="PF05161">
    <property type="entry name" value="MOFRL"/>
    <property type="match status" value="1"/>
</dbReference>
<accession>A0A9D2BDI7</accession>
<dbReference type="SUPFAM" id="SSF82544">
    <property type="entry name" value="GckA/TtuD-like"/>
    <property type="match status" value="1"/>
</dbReference>
<sequence length="419" mass="43890">MNLRQDANQIIKESINRVLPDEAVKRALIESDLFGKENGRIYLVSVGKAAWQMAAAAVEVLESRINQGIVLTKYVHVQGEIPGVVCYEAGHPVPDEGSFRGAEGVLAMTENLRTEDTVLFLLSGGGSALFEKPLIPEEELSDITAQLLACGADIVEMNTIRKRLSAVKGGKFALHCAPAKVFGIVLSDILGDPLDMIASGPAAPDTSTCTEALHLVEKYHLHISAAARHCLETETPKSLSNVESVISGSVTELCQAAASACLRLGYEPVILTDQLNCEAREAGSFLAAIAKTHAGTTKNLAFIAGGETVVHLKGKGRGGRNQELALSAALGLAGMENAALFSIGSDGTDGPTDAAGGYVDGSTMDVLAARDIDIYETLENNNAYEALNACGGLIKTGPTGTNVNDVAVLLLSGTPAHRD</sequence>
<dbReference type="Gene3D" id="3.40.50.10180">
    <property type="entry name" value="Glycerate kinase, MOFRL-like N-terminal domain"/>
    <property type="match status" value="1"/>
</dbReference>
<dbReference type="InterPro" id="IPR007835">
    <property type="entry name" value="MOFRL"/>
</dbReference>
<evidence type="ECO:0000259" key="1">
    <source>
        <dbReference type="Pfam" id="PF05161"/>
    </source>
</evidence>
<dbReference type="PANTHER" id="PTHR12227">
    <property type="entry name" value="GLYCERATE KINASE"/>
    <property type="match status" value="1"/>
</dbReference>
<dbReference type="Gene3D" id="3.40.1480.10">
    <property type="entry name" value="MOFRL domain"/>
    <property type="match status" value="1"/>
</dbReference>
<dbReference type="GO" id="GO:0008887">
    <property type="term" value="F:glycerate kinase activity"/>
    <property type="evidence" value="ECO:0007669"/>
    <property type="project" value="InterPro"/>
</dbReference>
<dbReference type="PANTHER" id="PTHR12227:SF0">
    <property type="entry name" value="GLYCERATE KINASE"/>
    <property type="match status" value="1"/>
</dbReference>